<name>X1ICZ1_9ZZZZ</name>
<dbReference type="AlphaFoldDB" id="X1ICZ1"/>
<organism evidence="1">
    <name type="scientific">marine sediment metagenome</name>
    <dbReference type="NCBI Taxonomy" id="412755"/>
    <lineage>
        <taxon>unclassified sequences</taxon>
        <taxon>metagenomes</taxon>
        <taxon>ecological metagenomes</taxon>
    </lineage>
</organism>
<reference evidence="1" key="1">
    <citation type="journal article" date="2014" name="Front. Microbiol.">
        <title>High frequency of phylogenetically diverse reductive dehalogenase-homologous genes in deep subseafloor sedimentary metagenomes.</title>
        <authorList>
            <person name="Kawai M."/>
            <person name="Futagami T."/>
            <person name="Toyoda A."/>
            <person name="Takaki Y."/>
            <person name="Nishi S."/>
            <person name="Hori S."/>
            <person name="Arai W."/>
            <person name="Tsubouchi T."/>
            <person name="Morono Y."/>
            <person name="Uchiyama I."/>
            <person name="Ito T."/>
            <person name="Fujiyama A."/>
            <person name="Inagaki F."/>
            <person name="Takami H."/>
        </authorList>
    </citation>
    <scope>NUCLEOTIDE SEQUENCE</scope>
    <source>
        <strain evidence="1">Expedition CK06-06</strain>
    </source>
</reference>
<comment type="caution">
    <text evidence="1">The sequence shown here is derived from an EMBL/GenBank/DDBJ whole genome shotgun (WGS) entry which is preliminary data.</text>
</comment>
<evidence type="ECO:0000313" key="1">
    <source>
        <dbReference type="EMBL" id="GAH79542.1"/>
    </source>
</evidence>
<proteinExistence type="predicted"/>
<protein>
    <submittedName>
        <fullName evidence="1">Uncharacterized protein</fullName>
    </submittedName>
</protein>
<sequence length="59" mass="6482">MGIDPGSKSWDFFGLEDNTIILDTSIPTNEIIKEPQKAITVIKSVEEDTKNGQIKMGTS</sequence>
<dbReference type="Pfam" id="PF07318">
    <property type="entry name" value="DUF1464"/>
    <property type="match status" value="1"/>
</dbReference>
<gene>
    <name evidence="1" type="ORF">S03H2_66296</name>
</gene>
<dbReference type="EMBL" id="BARU01043269">
    <property type="protein sequence ID" value="GAH79542.1"/>
    <property type="molecule type" value="Genomic_DNA"/>
</dbReference>
<accession>X1ICZ1</accession>
<dbReference type="InterPro" id="IPR009927">
    <property type="entry name" value="DUF1464"/>
</dbReference>